<organism evidence="6 7">
    <name type="scientific">Paraconexibacter antarcticus</name>
    <dbReference type="NCBI Taxonomy" id="2949664"/>
    <lineage>
        <taxon>Bacteria</taxon>
        <taxon>Bacillati</taxon>
        <taxon>Actinomycetota</taxon>
        <taxon>Thermoleophilia</taxon>
        <taxon>Solirubrobacterales</taxon>
        <taxon>Paraconexibacteraceae</taxon>
        <taxon>Paraconexibacter</taxon>
    </lineage>
</organism>
<keyword evidence="7" id="KW-1185">Reference proteome</keyword>
<dbReference type="InterPro" id="IPR003593">
    <property type="entry name" value="AAA+_ATPase"/>
</dbReference>
<feature type="domain" description="AAA+ ATPase" evidence="5">
    <location>
        <begin position="59"/>
        <end position="228"/>
    </location>
</feature>
<keyword evidence="3" id="KW-0342">GTP-binding</keyword>
<dbReference type="EMBL" id="CP098502">
    <property type="protein sequence ID" value="UTI65999.1"/>
    <property type="molecule type" value="Genomic_DNA"/>
</dbReference>
<protein>
    <submittedName>
        <fullName evidence="6">ArgK protein</fullName>
    </submittedName>
</protein>
<name>A0ABY5DYI7_9ACTN</name>
<dbReference type="RefSeq" id="WP_254572677.1">
    <property type="nucleotide sequence ID" value="NZ_CP098502.1"/>
</dbReference>
<evidence type="ECO:0000256" key="1">
    <source>
        <dbReference type="ARBA" id="ARBA00022741"/>
    </source>
</evidence>
<keyword evidence="2" id="KW-0378">Hydrolase</keyword>
<evidence type="ECO:0000256" key="3">
    <source>
        <dbReference type="ARBA" id="ARBA00023134"/>
    </source>
</evidence>
<evidence type="ECO:0000259" key="5">
    <source>
        <dbReference type="SMART" id="SM00382"/>
    </source>
</evidence>
<dbReference type="InterPro" id="IPR052040">
    <property type="entry name" value="GTPase/Isobutyryl-CoA_mutase"/>
</dbReference>
<dbReference type="PANTHER" id="PTHR43087">
    <property type="entry name" value="LYSINE/ARGININE/ORNITHINE TRANSPORT SYSTEM KINASE"/>
    <property type="match status" value="1"/>
</dbReference>
<dbReference type="SMART" id="SM00382">
    <property type="entry name" value="AAA"/>
    <property type="match status" value="1"/>
</dbReference>
<evidence type="ECO:0000313" key="7">
    <source>
        <dbReference type="Proteomes" id="UP001056035"/>
    </source>
</evidence>
<proteinExistence type="predicted"/>
<dbReference type="Proteomes" id="UP001056035">
    <property type="component" value="Chromosome"/>
</dbReference>
<gene>
    <name evidence="6" type="ORF">NBH00_07260</name>
</gene>
<evidence type="ECO:0000313" key="6">
    <source>
        <dbReference type="EMBL" id="UTI65999.1"/>
    </source>
</evidence>
<dbReference type="InterPro" id="IPR027417">
    <property type="entry name" value="P-loop_NTPase"/>
</dbReference>
<evidence type="ECO:0000256" key="2">
    <source>
        <dbReference type="ARBA" id="ARBA00022801"/>
    </source>
</evidence>
<sequence length="328" mass="32944">MAAAGPPDGAALAARLRDGDLAAAPAVLNLVENRGAAARPQIAALLGGVSPTALGAEAAGHVIGVTGPPGAGKSTLLSTLVREWRGQDRSVAVLAVDPSSRRSGGSLLGDRARITFDPHDAATFIRSTAAGTRLGGLAPATRAAAHALAIAFDVVVIETVGVGQSETEISEVADTVAVIVQPGSGDSLQFLKSGIMEIPDVLVVTKADLGQIALRARRDLAAALRSAGSRDTAVVAVSAVASPPVGMAELTQALDAHRATLDLPARRLASRRASALADFVVEHGERGLRAVGGRRDAGRLLAAQDPGDDIPTLVAALEAAAPGIMGTA</sequence>
<evidence type="ECO:0000256" key="4">
    <source>
        <dbReference type="ARBA" id="ARBA00023186"/>
    </source>
</evidence>
<dbReference type="SUPFAM" id="SSF52540">
    <property type="entry name" value="P-loop containing nucleoside triphosphate hydrolases"/>
    <property type="match status" value="1"/>
</dbReference>
<keyword evidence="1" id="KW-0547">Nucleotide-binding</keyword>
<dbReference type="PANTHER" id="PTHR43087:SF1">
    <property type="entry name" value="LAO_AO TRANSPORT SYSTEM ATPASE"/>
    <property type="match status" value="1"/>
</dbReference>
<keyword evidence="4" id="KW-0143">Chaperone</keyword>
<accession>A0ABY5DYI7</accession>
<dbReference type="Pfam" id="PF03308">
    <property type="entry name" value="MeaB"/>
    <property type="match status" value="1"/>
</dbReference>
<dbReference type="Gene3D" id="3.40.50.300">
    <property type="entry name" value="P-loop containing nucleotide triphosphate hydrolases"/>
    <property type="match status" value="1"/>
</dbReference>
<reference evidence="6 7" key="1">
    <citation type="submission" date="2022-06" db="EMBL/GenBank/DDBJ databases">
        <title>Paraconexibacter antarcticus.</title>
        <authorList>
            <person name="Kim C.S."/>
        </authorList>
    </citation>
    <scope>NUCLEOTIDE SEQUENCE [LARGE SCALE GENOMIC DNA]</scope>
    <source>
        <strain evidence="6 7">02-257</strain>
    </source>
</reference>